<accession>A0AAE0BFD1</accession>
<feature type="non-terminal residue" evidence="2">
    <location>
        <position position="295"/>
    </location>
</feature>
<sequence length="295" mass="31780">MEGYHSTSVADVASAAGSLSQPPSPMKSRKTTVDFFAQERERNAERANAAAERREANESKRKTVQGGYVGSLDMSHIMDLVWKPGPEEDEGGEADVEGTSKKNNMWKKIRLLKLLGTDREAEANEVLNPPKEESTLFSWQGRTSRSSKNRLSKSSSYNDEVSASIEANVHAKKPHADCVARGVSIGDDCSVPTSKSHADCVARGVSCGDDCSVPTDQETACPRVGAARDRMADDPCQHALCKAMNQACGPRCCAVLEYCLCDDDGSCEHALCKARGEKCGSDCCAFAPQCLCSDE</sequence>
<dbReference type="EMBL" id="LGRX02035262">
    <property type="protein sequence ID" value="KAK3235616.1"/>
    <property type="molecule type" value="Genomic_DNA"/>
</dbReference>
<dbReference type="Proteomes" id="UP001190700">
    <property type="component" value="Unassembled WGS sequence"/>
</dbReference>
<dbReference type="AlphaFoldDB" id="A0AAE0BFD1"/>
<feature type="compositionally biased region" description="Basic and acidic residues" evidence="1">
    <location>
        <begin position="37"/>
        <end position="61"/>
    </location>
</feature>
<name>A0AAE0BFD1_9CHLO</name>
<evidence type="ECO:0000313" key="3">
    <source>
        <dbReference type="Proteomes" id="UP001190700"/>
    </source>
</evidence>
<keyword evidence="3" id="KW-1185">Reference proteome</keyword>
<evidence type="ECO:0000256" key="1">
    <source>
        <dbReference type="SAM" id="MobiDB-lite"/>
    </source>
</evidence>
<reference evidence="2 3" key="1">
    <citation type="journal article" date="2015" name="Genome Biol. Evol.">
        <title>Comparative Genomics of a Bacterivorous Green Alga Reveals Evolutionary Causalities and Consequences of Phago-Mixotrophic Mode of Nutrition.</title>
        <authorList>
            <person name="Burns J.A."/>
            <person name="Paasch A."/>
            <person name="Narechania A."/>
            <person name="Kim E."/>
        </authorList>
    </citation>
    <scope>NUCLEOTIDE SEQUENCE [LARGE SCALE GENOMIC DNA]</scope>
    <source>
        <strain evidence="2 3">PLY_AMNH</strain>
    </source>
</reference>
<proteinExistence type="predicted"/>
<organism evidence="2 3">
    <name type="scientific">Cymbomonas tetramitiformis</name>
    <dbReference type="NCBI Taxonomy" id="36881"/>
    <lineage>
        <taxon>Eukaryota</taxon>
        <taxon>Viridiplantae</taxon>
        <taxon>Chlorophyta</taxon>
        <taxon>Pyramimonadophyceae</taxon>
        <taxon>Pyramimonadales</taxon>
        <taxon>Pyramimonadaceae</taxon>
        <taxon>Cymbomonas</taxon>
    </lineage>
</organism>
<feature type="region of interest" description="Disordered" evidence="1">
    <location>
        <begin position="1"/>
        <end position="65"/>
    </location>
</feature>
<comment type="caution">
    <text evidence="2">The sequence shown here is derived from an EMBL/GenBank/DDBJ whole genome shotgun (WGS) entry which is preliminary data.</text>
</comment>
<gene>
    <name evidence="2" type="ORF">CYMTET_54193</name>
</gene>
<evidence type="ECO:0000313" key="2">
    <source>
        <dbReference type="EMBL" id="KAK3235616.1"/>
    </source>
</evidence>
<protein>
    <submittedName>
        <fullName evidence="2">Uncharacterized protein</fullName>
    </submittedName>
</protein>
<feature type="region of interest" description="Disordered" evidence="1">
    <location>
        <begin position="123"/>
        <end position="159"/>
    </location>
</feature>